<evidence type="ECO:0000256" key="4">
    <source>
        <dbReference type="ARBA" id="ARBA00022927"/>
    </source>
</evidence>
<reference evidence="7" key="2">
    <citation type="submission" date="2020-11" db="EMBL/GenBank/DDBJ databases">
        <authorList>
            <consortium name="DOE Joint Genome Institute"/>
            <person name="Kuo A."/>
            <person name="Miyauchi S."/>
            <person name="Kiss E."/>
            <person name="Drula E."/>
            <person name="Kohler A."/>
            <person name="Sanchez-Garcia M."/>
            <person name="Andreopoulos B."/>
            <person name="Barry K.W."/>
            <person name="Bonito G."/>
            <person name="Buee M."/>
            <person name="Carver A."/>
            <person name="Chen C."/>
            <person name="Cichocki N."/>
            <person name="Clum A."/>
            <person name="Culley D."/>
            <person name="Crous P.W."/>
            <person name="Fauchery L."/>
            <person name="Girlanda M."/>
            <person name="Hayes R."/>
            <person name="Keri Z."/>
            <person name="Labutti K."/>
            <person name="Lipzen A."/>
            <person name="Lombard V."/>
            <person name="Magnuson J."/>
            <person name="Maillard F."/>
            <person name="Morin E."/>
            <person name="Murat C."/>
            <person name="Nolan M."/>
            <person name="Ohm R."/>
            <person name="Pangilinan J."/>
            <person name="Pereira M."/>
            <person name="Perotto S."/>
            <person name="Peter M."/>
            <person name="Riley R."/>
            <person name="Sitrit Y."/>
            <person name="Stielow B."/>
            <person name="Szollosi G."/>
            <person name="Zifcakova L."/>
            <person name="Stursova M."/>
            <person name="Spatafora J.W."/>
            <person name="Tedersoo L."/>
            <person name="Vaario L.-M."/>
            <person name="Yamada A."/>
            <person name="Yan M."/>
            <person name="Wang P."/>
            <person name="Xu J."/>
            <person name="Bruns T."/>
            <person name="Baldrian P."/>
            <person name="Vilgalys R."/>
            <person name="Henrissat B."/>
            <person name="Grigoriev I.V."/>
            <person name="Hibbett D."/>
            <person name="Nagy L.G."/>
            <person name="Martin F.M."/>
        </authorList>
    </citation>
    <scope>NUCLEOTIDE SEQUENCE</scope>
    <source>
        <strain evidence="7">UH-Tt-Lm1</strain>
    </source>
</reference>
<dbReference type="PROSITE" id="PS51186">
    <property type="entry name" value="GNAT"/>
    <property type="match status" value="1"/>
</dbReference>
<keyword evidence="2" id="KW-0344">Guanine-nucleotide releasing factor</keyword>
<reference evidence="7" key="1">
    <citation type="journal article" date="2020" name="Nat. Commun.">
        <title>Large-scale genome sequencing of mycorrhizal fungi provides insights into the early evolution of symbiotic traits.</title>
        <authorList>
            <person name="Miyauchi S."/>
            <person name="Kiss E."/>
            <person name="Kuo A."/>
            <person name="Drula E."/>
            <person name="Kohler A."/>
            <person name="Sanchez-Garcia M."/>
            <person name="Morin E."/>
            <person name="Andreopoulos B."/>
            <person name="Barry K.W."/>
            <person name="Bonito G."/>
            <person name="Buee M."/>
            <person name="Carver A."/>
            <person name="Chen C."/>
            <person name="Cichocki N."/>
            <person name="Clum A."/>
            <person name="Culley D."/>
            <person name="Crous P.W."/>
            <person name="Fauchery L."/>
            <person name="Girlanda M."/>
            <person name="Hayes R.D."/>
            <person name="Keri Z."/>
            <person name="LaButti K."/>
            <person name="Lipzen A."/>
            <person name="Lombard V."/>
            <person name="Magnuson J."/>
            <person name="Maillard F."/>
            <person name="Murat C."/>
            <person name="Nolan M."/>
            <person name="Ohm R.A."/>
            <person name="Pangilinan J."/>
            <person name="Pereira M.F."/>
            <person name="Perotto S."/>
            <person name="Peter M."/>
            <person name="Pfister S."/>
            <person name="Riley R."/>
            <person name="Sitrit Y."/>
            <person name="Stielow J.B."/>
            <person name="Szollosi G."/>
            <person name="Zifcakova L."/>
            <person name="Stursova M."/>
            <person name="Spatafora J.W."/>
            <person name="Tedersoo L."/>
            <person name="Vaario L.M."/>
            <person name="Yamada A."/>
            <person name="Yan M."/>
            <person name="Wang P."/>
            <person name="Xu J."/>
            <person name="Bruns T."/>
            <person name="Baldrian P."/>
            <person name="Vilgalys R."/>
            <person name="Dunand C."/>
            <person name="Henrissat B."/>
            <person name="Grigoriev I.V."/>
            <person name="Hibbett D."/>
            <person name="Nagy L.G."/>
            <person name="Martin F.M."/>
        </authorList>
    </citation>
    <scope>NUCLEOTIDE SEQUENCE</scope>
    <source>
        <strain evidence="7">UH-Tt-Lm1</strain>
    </source>
</reference>
<protein>
    <submittedName>
        <fullName evidence="7">Acyl-CoA N-acyltransferase</fullName>
    </submittedName>
</protein>
<gene>
    <name evidence="7" type="ORF">BJ322DRAFT_148363</name>
</gene>
<dbReference type="InterPro" id="IPR007515">
    <property type="entry name" value="Mss4"/>
</dbReference>
<dbReference type="GO" id="GO:0004059">
    <property type="term" value="F:aralkylamine N-acetyltransferase activity"/>
    <property type="evidence" value="ECO:0007669"/>
    <property type="project" value="TreeGrafter"/>
</dbReference>
<evidence type="ECO:0000256" key="3">
    <source>
        <dbReference type="ARBA" id="ARBA00022679"/>
    </source>
</evidence>
<name>A0A9P6HDG9_9AGAM</name>
<dbReference type="GO" id="GO:0015031">
    <property type="term" value="P:protein transport"/>
    <property type="evidence" value="ECO:0007669"/>
    <property type="project" value="UniProtKB-KW"/>
</dbReference>
<dbReference type="PANTHER" id="PTHR10908">
    <property type="entry name" value="SEROTONIN N-ACETYLTRANSFERASE"/>
    <property type="match status" value="1"/>
</dbReference>
<dbReference type="EMBL" id="WIUZ02000010">
    <property type="protein sequence ID" value="KAF9783359.1"/>
    <property type="molecule type" value="Genomic_DNA"/>
</dbReference>
<keyword evidence="5" id="KW-0012">Acyltransferase</keyword>
<keyword evidence="3" id="KW-0808">Transferase</keyword>
<dbReference type="PROSITE" id="PS51796">
    <property type="entry name" value="MSS4"/>
    <property type="match status" value="1"/>
</dbReference>
<keyword evidence="4" id="KW-0653">Protein transport</keyword>
<evidence type="ECO:0000256" key="5">
    <source>
        <dbReference type="ARBA" id="ARBA00023315"/>
    </source>
</evidence>
<evidence type="ECO:0000256" key="1">
    <source>
        <dbReference type="ARBA" id="ARBA00022448"/>
    </source>
</evidence>
<dbReference type="Gene3D" id="3.40.630.30">
    <property type="match status" value="1"/>
</dbReference>
<organism evidence="7 8">
    <name type="scientific">Thelephora terrestris</name>
    <dbReference type="NCBI Taxonomy" id="56493"/>
    <lineage>
        <taxon>Eukaryota</taxon>
        <taxon>Fungi</taxon>
        <taxon>Dikarya</taxon>
        <taxon>Basidiomycota</taxon>
        <taxon>Agaricomycotina</taxon>
        <taxon>Agaricomycetes</taxon>
        <taxon>Thelephorales</taxon>
        <taxon>Thelephoraceae</taxon>
        <taxon>Thelephora</taxon>
    </lineage>
</organism>
<dbReference type="InterPro" id="IPR051635">
    <property type="entry name" value="SNAT-like"/>
</dbReference>
<proteinExistence type="predicted"/>
<evidence type="ECO:0000256" key="2">
    <source>
        <dbReference type="ARBA" id="ARBA00022658"/>
    </source>
</evidence>
<dbReference type="AlphaFoldDB" id="A0A9P6HDG9"/>
<keyword evidence="8" id="KW-1185">Reference proteome</keyword>
<dbReference type="GO" id="GO:0007264">
    <property type="term" value="P:small GTPase-mediated signal transduction"/>
    <property type="evidence" value="ECO:0007669"/>
    <property type="project" value="InterPro"/>
</dbReference>
<evidence type="ECO:0000313" key="8">
    <source>
        <dbReference type="Proteomes" id="UP000736335"/>
    </source>
</evidence>
<dbReference type="Proteomes" id="UP000736335">
    <property type="component" value="Unassembled WGS sequence"/>
</dbReference>
<dbReference type="GO" id="GO:0005737">
    <property type="term" value="C:cytoplasm"/>
    <property type="evidence" value="ECO:0007669"/>
    <property type="project" value="TreeGrafter"/>
</dbReference>
<dbReference type="Pfam" id="PF00583">
    <property type="entry name" value="Acetyltransf_1"/>
    <property type="match status" value="1"/>
</dbReference>
<dbReference type="PANTHER" id="PTHR10908:SF0">
    <property type="entry name" value="SEROTONIN N-ACETYLTRANSFERASE"/>
    <property type="match status" value="1"/>
</dbReference>
<sequence>MILPSFALVPAEQVQEALKIETAAYPPDEAGTQETFAYRQSVAPSLFLGVYDQSDNKEKKLIGFICSTLSKSESLAHESMTTHEPEGKTICIHSVCVDPEHQRQKIGSALLKEYIRQWTDGPYDGISLIAHEELIKFYVAAGFKLIGKSEVVHGSKPWFELRYSLHSRIPDTVTQRRILEVLREQSNQSELPRPGKKLASYFQGGASELSDEQGLNKLRLYCPRIPCRSVILLEKSATLGKRSSIMIDNPHNLPPLDLLPHLPTPPEPISAWKIGPPANPMIFENIGFSKTLPVDGPRDDPPGGSRLVKLLTCAECDLGPLGWVEEGSGGTTYWLVINRVGYM</sequence>
<accession>A0A9P6HDG9</accession>
<dbReference type="Pfam" id="PF04421">
    <property type="entry name" value="Mss4"/>
    <property type="match status" value="1"/>
</dbReference>
<dbReference type="InterPro" id="IPR011323">
    <property type="entry name" value="Mss4/transl-control_tumour"/>
</dbReference>
<keyword evidence="1" id="KW-0813">Transport</keyword>
<comment type="caution">
    <text evidence="7">The sequence shown here is derived from an EMBL/GenBank/DDBJ whole genome shotgun (WGS) entry which is preliminary data.</text>
</comment>
<dbReference type="GO" id="GO:0005085">
    <property type="term" value="F:guanyl-nucleotide exchange factor activity"/>
    <property type="evidence" value="ECO:0007669"/>
    <property type="project" value="UniProtKB-KW"/>
</dbReference>
<dbReference type="InterPro" id="IPR016181">
    <property type="entry name" value="Acyl_CoA_acyltransferase"/>
</dbReference>
<evidence type="ECO:0000259" key="6">
    <source>
        <dbReference type="PROSITE" id="PS51186"/>
    </source>
</evidence>
<dbReference type="SUPFAM" id="SSF55729">
    <property type="entry name" value="Acyl-CoA N-acyltransferases (Nat)"/>
    <property type="match status" value="1"/>
</dbReference>
<dbReference type="CDD" id="cd04301">
    <property type="entry name" value="NAT_SF"/>
    <property type="match status" value="1"/>
</dbReference>
<dbReference type="InterPro" id="IPR000182">
    <property type="entry name" value="GNAT_dom"/>
</dbReference>
<dbReference type="OrthoDB" id="30840at2759"/>
<evidence type="ECO:0000313" key="7">
    <source>
        <dbReference type="EMBL" id="KAF9783359.1"/>
    </source>
</evidence>
<dbReference type="Gene3D" id="2.170.150.10">
    <property type="entry name" value="Metal Binding Protein, Guanine Nucleotide Exchange Factor, Chain A"/>
    <property type="match status" value="1"/>
</dbReference>
<feature type="domain" description="N-acetyltransferase" evidence="6">
    <location>
        <begin position="4"/>
        <end position="166"/>
    </location>
</feature>
<dbReference type="InterPro" id="IPR011057">
    <property type="entry name" value="Mss4-like_sf"/>
</dbReference>
<dbReference type="SUPFAM" id="SSF51316">
    <property type="entry name" value="Mss4-like"/>
    <property type="match status" value="1"/>
</dbReference>